<proteinExistence type="predicted"/>
<name>A0ABQ3B375_9GAMM</name>
<evidence type="ECO:0000313" key="2">
    <source>
        <dbReference type="EMBL" id="GGY77264.1"/>
    </source>
</evidence>
<comment type="caution">
    <text evidence="2">The sequence shown here is derived from an EMBL/GenBank/DDBJ whole genome shotgun (WGS) entry which is preliminary data.</text>
</comment>
<evidence type="ECO:0008006" key="4">
    <source>
        <dbReference type="Google" id="ProtNLM"/>
    </source>
</evidence>
<dbReference type="Pfam" id="PF11101">
    <property type="entry name" value="DUF2884"/>
    <property type="match status" value="1"/>
</dbReference>
<reference evidence="3" key="1">
    <citation type="journal article" date="2019" name="Int. J. Syst. Evol. Microbiol.">
        <title>The Global Catalogue of Microorganisms (GCM) 10K type strain sequencing project: providing services to taxonomists for standard genome sequencing and annotation.</title>
        <authorList>
            <consortium name="The Broad Institute Genomics Platform"/>
            <consortium name="The Broad Institute Genome Sequencing Center for Infectious Disease"/>
            <person name="Wu L."/>
            <person name="Ma J."/>
        </authorList>
    </citation>
    <scope>NUCLEOTIDE SEQUENCE [LARGE SCALE GENOMIC DNA]</scope>
    <source>
        <strain evidence="3">KCTC 32239</strain>
    </source>
</reference>
<keyword evidence="3" id="KW-1185">Reference proteome</keyword>
<dbReference type="EMBL" id="BMYZ01000002">
    <property type="protein sequence ID" value="GGY77264.1"/>
    <property type="molecule type" value="Genomic_DNA"/>
</dbReference>
<protein>
    <recommendedName>
        <fullName evidence="4">DUF2884 family protein</fullName>
    </recommendedName>
</protein>
<keyword evidence="1" id="KW-0732">Signal</keyword>
<accession>A0ABQ3B375</accession>
<dbReference type="InterPro" id="IPR021307">
    <property type="entry name" value="DUF2884"/>
</dbReference>
<sequence>MKALVVALAWLFSVVAYAKDGCSLEFEGGLHITKDALSFTEGDKTRFTILNNQQLLVNGRAVALDEKQQLLVKQYANDIRALVPEVRVLTLEGVDLAAQAMDLAFQELLEPGDQTRQQVNAEFALLKRDVEKGFSDGRAININQKGFKDRDFLGMDFESRISKIVETSTKDLSWSAVKNFLSSLFSDDNPKGDFETRMKKFGERMDREMKGRSEKLSQRSDKICVSVIALDRKEEEMRKSIKEIDSFNLIKLKSVPSKSI</sequence>
<evidence type="ECO:0000313" key="3">
    <source>
        <dbReference type="Proteomes" id="UP000619761"/>
    </source>
</evidence>
<feature type="signal peptide" evidence="1">
    <location>
        <begin position="1"/>
        <end position="18"/>
    </location>
</feature>
<feature type="chain" id="PRO_5047321261" description="DUF2884 family protein" evidence="1">
    <location>
        <begin position="19"/>
        <end position="260"/>
    </location>
</feature>
<gene>
    <name evidence="2" type="ORF">GCM10011613_22250</name>
</gene>
<dbReference type="Proteomes" id="UP000619761">
    <property type="component" value="Unassembled WGS sequence"/>
</dbReference>
<organism evidence="2 3">
    <name type="scientific">Cellvibrio zantedeschiae</name>
    <dbReference type="NCBI Taxonomy" id="1237077"/>
    <lineage>
        <taxon>Bacteria</taxon>
        <taxon>Pseudomonadati</taxon>
        <taxon>Pseudomonadota</taxon>
        <taxon>Gammaproteobacteria</taxon>
        <taxon>Cellvibrionales</taxon>
        <taxon>Cellvibrionaceae</taxon>
        <taxon>Cellvibrio</taxon>
    </lineage>
</organism>
<dbReference type="RefSeq" id="WP_189418613.1">
    <property type="nucleotide sequence ID" value="NZ_BMYZ01000002.1"/>
</dbReference>
<evidence type="ECO:0000256" key="1">
    <source>
        <dbReference type="SAM" id="SignalP"/>
    </source>
</evidence>